<dbReference type="EMBL" id="UINC01018075">
    <property type="protein sequence ID" value="SVA75573.1"/>
    <property type="molecule type" value="Genomic_DNA"/>
</dbReference>
<feature type="domain" description="Gfo/Idh/MocA-like oxidoreductase C-terminal" evidence="3">
    <location>
        <begin position="137"/>
        <end position="315"/>
    </location>
</feature>
<evidence type="ECO:0000313" key="4">
    <source>
        <dbReference type="EMBL" id="SVA75573.1"/>
    </source>
</evidence>
<evidence type="ECO:0000256" key="1">
    <source>
        <dbReference type="ARBA" id="ARBA00023002"/>
    </source>
</evidence>
<dbReference type="Pfam" id="PF02894">
    <property type="entry name" value="GFO_IDH_MocA_C"/>
    <property type="match status" value="1"/>
</dbReference>
<gene>
    <name evidence="4" type="ORF">METZ01_LOCUS128427</name>
</gene>
<protein>
    <recommendedName>
        <fullName evidence="5">Gfo/Idh/MocA-like oxidoreductase N-terminal domain-containing protein</fullName>
    </recommendedName>
</protein>
<dbReference type="Pfam" id="PF01408">
    <property type="entry name" value="GFO_IDH_MocA"/>
    <property type="match status" value="1"/>
</dbReference>
<dbReference type="SUPFAM" id="SSF51735">
    <property type="entry name" value="NAD(P)-binding Rossmann-fold domains"/>
    <property type="match status" value="1"/>
</dbReference>
<dbReference type="InterPro" id="IPR050463">
    <property type="entry name" value="Gfo/Idh/MocA_oxidrdct_glycsds"/>
</dbReference>
<name>A0A381YGC0_9ZZZZ</name>
<dbReference type="Gene3D" id="3.30.360.10">
    <property type="entry name" value="Dihydrodipicolinate Reductase, domain 2"/>
    <property type="match status" value="1"/>
</dbReference>
<reference evidence="4" key="1">
    <citation type="submission" date="2018-05" db="EMBL/GenBank/DDBJ databases">
        <authorList>
            <person name="Lanie J.A."/>
            <person name="Ng W.-L."/>
            <person name="Kazmierczak K.M."/>
            <person name="Andrzejewski T.M."/>
            <person name="Davidsen T.M."/>
            <person name="Wayne K.J."/>
            <person name="Tettelin H."/>
            <person name="Glass J.I."/>
            <person name="Rusch D."/>
            <person name="Podicherti R."/>
            <person name="Tsui H.-C.T."/>
            <person name="Winkler M.E."/>
        </authorList>
    </citation>
    <scope>NUCLEOTIDE SEQUENCE</scope>
</reference>
<evidence type="ECO:0000259" key="2">
    <source>
        <dbReference type="Pfam" id="PF01408"/>
    </source>
</evidence>
<dbReference type="SUPFAM" id="SSF55347">
    <property type="entry name" value="Glyceraldehyde-3-phosphate dehydrogenase-like, C-terminal domain"/>
    <property type="match status" value="1"/>
</dbReference>
<dbReference type="InterPro" id="IPR000683">
    <property type="entry name" value="Gfo/Idh/MocA-like_OxRdtase_N"/>
</dbReference>
<dbReference type="PANTHER" id="PTHR43818">
    <property type="entry name" value="BCDNA.GH03377"/>
    <property type="match status" value="1"/>
</dbReference>
<dbReference type="GO" id="GO:0000166">
    <property type="term" value="F:nucleotide binding"/>
    <property type="evidence" value="ECO:0007669"/>
    <property type="project" value="InterPro"/>
</dbReference>
<sequence length="319" mass="34866">VSPSVGFIGLGVMGHRMLSNMTAHGGFTIASVWDPSRVACESVKQAYPDVRISESAEALVFDEKVEVIYIASPPSSHSRYALLAAEAGNAIYCEKPLGVDIGSSRTMVDAVEKASVVNVVNFPFADSQAVNLIHTKLSEGTVGDVTGVDVRLHFTSWPRDWQKSARWLSLREQGGFIREVLSHYIYLVERLFGSVKVLDASVQFPDDLSLCETHFMASLDCGGQHISLAGGSGGVGPDIVEFTIWGTKTSFCLWDWNKLKSTTGSSWRDELQEVADPRQDGYGRMLDNFRNALEGREHTMPSFRTALSVQTVIESILGG</sequence>
<dbReference type="Gene3D" id="3.40.50.720">
    <property type="entry name" value="NAD(P)-binding Rossmann-like Domain"/>
    <property type="match status" value="1"/>
</dbReference>
<dbReference type="AlphaFoldDB" id="A0A381YGC0"/>
<proteinExistence type="predicted"/>
<evidence type="ECO:0008006" key="5">
    <source>
        <dbReference type="Google" id="ProtNLM"/>
    </source>
</evidence>
<feature type="non-terminal residue" evidence="4">
    <location>
        <position position="1"/>
    </location>
</feature>
<accession>A0A381YGC0</accession>
<dbReference type="PANTHER" id="PTHR43818:SF11">
    <property type="entry name" value="BCDNA.GH03377"/>
    <property type="match status" value="1"/>
</dbReference>
<dbReference type="InterPro" id="IPR004104">
    <property type="entry name" value="Gfo/Idh/MocA-like_OxRdtase_C"/>
</dbReference>
<dbReference type="InterPro" id="IPR036291">
    <property type="entry name" value="NAD(P)-bd_dom_sf"/>
</dbReference>
<keyword evidence="1" id="KW-0560">Oxidoreductase</keyword>
<feature type="domain" description="Gfo/Idh/MocA-like oxidoreductase N-terminal" evidence="2">
    <location>
        <begin position="5"/>
        <end position="122"/>
    </location>
</feature>
<evidence type="ECO:0000259" key="3">
    <source>
        <dbReference type="Pfam" id="PF02894"/>
    </source>
</evidence>
<dbReference type="GO" id="GO:0016491">
    <property type="term" value="F:oxidoreductase activity"/>
    <property type="evidence" value="ECO:0007669"/>
    <property type="project" value="UniProtKB-KW"/>
</dbReference>
<organism evidence="4">
    <name type="scientific">marine metagenome</name>
    <dbReference type="NCBI Taxonomy" id="408172"/>
    <lineage>
        <taxon>unclassified sequences</taxon>
        <taxon>metagenomes</taxon>
        <taxon>ecological metagenomes</taxon>
    </lineage>
</organism>